<gene>
    <name evidence="1" type="ORF">RDB_LOCUS105599</name>
</gene>
<feature type="non-terminal residue" evidence="1">
    <location>
        <position position="1"/>
    </location>
</feature>
<dbReference type="Proteomes" id="UP000663840">
    <property type="component" value="Unassembled WGS sequence"/>
</dbReference>
<accession>A0A8H3BPH9</accession>
<proteinExistence type="predicted"/>
<evidence type="ECO:0000313" key="1">
    <source>
        <dbReference type="EMBL" id="CAE6462756.1"/>
    </source>
</evidence>
<organism evidence="1 2">
    <name type="scientific">Rhizoctonia solani</name>
    <dbReference type="NCBI Taxonomy" id="456999"/>
    <lineage>
        <taxon>Eukaryota</taxon>
        <taxon>Fungi</taxon>
        <taxon>Dikarya</taxon>
        <taxon>Basidiomycota</taxon>
        <taxon>Agaricomycotina</taxon>
        <taxon>Agaricomycetes</taxon>
        <taxon>Cantharellales</taxon>
        <taxon>Ceratobasidiaceae</taxon>
        <taxon>Rhizoctonia</taxon>
    </lineage>
</organism>
<dbReference type="AlphaFoldDB" id="A0A8H3BPH9"/>
<evidence type="ECO:0000313" key="2">
    <source>
        <dbReference type="Proteomes" id="UP000663840"/>
    </source>
</evidence>
<protein>
    <submittedName>
        <fullName evidence="1">Uncharacterized protein</fullName>
    </submittedName>
</protein>
<reference evidence="1" key="1">
    <citation type="submission" date="2021-01" db="EMBL/GenBank/DDBJ databases">
        <authorList>
            <person name="Kaushik A."/>
        </authorList>
    </citation>
    <scope>NUCLEOTIDE SEQUENCE</scope>
    <source>
        <strain evidence="1">AG1-1A</strain>
    </source>
</reference>
<sequence>MSKALFPVDFDQAQRLLNRTHKFLQVHPLESSITLAAASLAGYTSRHLIMLSQYPNIDGPSHKDVTFGHLFDIYSPEGIPFHDELPDKYGLVSKFNGMFGKEDIFVSDPRFLHEALVKGVDVVRPTNQRETFLHWLWHKQGL</sequence>
<dbReference type="EMBL" id="CAJMWR010003579">
    <property type="protein sequence ID" value="CAE6462756.1"/>
    <property type="molecule type" value="Genomic_DNA"/>
</dbReference>
<comment type="caution">
    <text evidence="1">The sequence shown here is derived from an EMBL/GenBank/DDBJ whole genome shotgun (WGS) entry which is preliminary data.</text>
</comment>
<name>A0A8H3BPH9_9AGAM</name>